<gene>
    <name evidence="1" type="ORF">GV791_32365</name>
</gene>
<accession>A0A6P1D091</accession>
<sequence>VYVGDNSNRLIAVDAVEGSTKWVHPLEWTPRRGISVSGDGLIIPAGDEGYLLALRDNGDSVESVWERKDLTQRGTPAQTAGHTGYTVAAIGEGLD</sequence>
<feature type="non-terminal residue" evidence="1">
    <location>
        <position position="1"/>
    </location>
</feature>
<evidence type="ECO:0000313" key="1">
    <source>
        <dbReference type="EMBL" id="NEW37214.1"/>
    </source>
</evidence>
<dbReference type="InterPro" id="IPR011047">
    <property type="entry name" value="Quinoprotein_ADH-like_sf"/>
</dbReference>
<evidence type="ECO:0000313" key="2">
    <source>
        <dbReference type="Proteomes" id="UP000471166"/>
    </source>
</evidence>
<comment type="caution">
    <text evidence="1">The sequence shown here is derived from an EMBL/GenBank/DDBJ whole genome shotgun (WGS) entry which is preliminary data.</text>
</comment>
<dbReference type="EMBL" id="JAAGVB010000525">
    <property type="protein sequence ID" value="NEW37214.1"/>
    <property type="molecule type" value="Genomic_DNA"/>
</dbReference>
<dbReference type="SUPFAM" id="SSF50998">
    <property type="entry name" value="Quinoprotein alcohol dehydrogenase-like"/>
    <property type="match status" value="1"/>
</dbReference>
<feature type="non-terminal residue" evidence="1">
    <location>
        <position position="95"/>
    </location>
</feature>
<name>A0A6P1D091_9NOCA</name>
<dbReference type="InterPro" id="IPR015943">
    <property type="entry name" value="WD40/YVTN_repeat-like_dom_sf"/>
</dbReference>
<reference evidence="1 2" key="1">
    <citation type="submission" date="2020-01" db="EMBL/GenBank/DDBJ databases">
        <title>Genetics and antimicrobial susceptibilities of Nocardia species isolated from the soil; a comparison with species isolated from humans.</title>
        <authorList>
            <person name="Carrasco G."/>
            <person name="Monzon S."/>
            <person name="Sansegundo M."/>
            <person name="Garcia E."/>
            <person name="Garrido N."/>
            <person name="Medina M.J."/>
            <person name="Villalon P."/>
            <person name="Ramirez-Arocha A.C."/>
            <person name="Jimenez P."/>
            <person name="Cuesta I."/>
            <person name="Valdezate S."/>
        </authorList>
    </citation>
    <scope>NUCLEOTIDE SEQUENCE [LARGE SCALE GENOMIC DNA]</scope>
    <source>
        <strain evidence="1 2">CNM20110626</strain>
    </source>
</reference>
<protein>
    <submittedName>
        <fullName evidence="1">PQQ-like beta-propeller repeat protein</fullName>
    </submittedName>
</protein>
<dbReference type="Proteomes" id="UP000471166">
    <property type="component" value="Unassembled WGS sequence"/>
</dbReference>
<proteinExistence type="predicted"/>
<dbReference type="AlphaFoldDB" id="A0A6P1D091"/>
<organism evidence="1 2">
    <name type="scientific">Nocardia cyriacigeorgica</name>
    <dbReference type="NCBI Taxonomy" id="135487"/>
    <lineage>
        <taxon>Bacteria</taxon>
        <taxon>Bacillati</taxon>
        <taxon>Actinomycetota</taxon>
        <taxon>Actinomycetes</taxon>
        <taxon>Mycobacteriales</taxon>
        <taxon>Nocardiaceae</taxon>
        <taxon>Nocardia</taxon>
    </lineage>
</organism>
<dbReference type="Gene3D" id="2.130.10.10">
    <property type="entry name" value="YVTN repeat-like/Quinoprotein amine dehydrogenase"/>
    <property type="match status" value="1"/>
</dbReference>